<dbReference type="GO" id="GO:0006525">
    <property type="term" value="P:arginine metabolic process"/>
    <property type="evidence" value="ECO:0007669"/>
    <property type="project" value="TreeGrafter"/>
</dbReference>
<evidence type="ECO:0000256" key="2">
    <source>
        <dbReference type="ARBA" id="ARBA00022801"/>
    </source>
</evidence>
<dbReference type="GO" id="GO:0000052">
    <property type="term" value="P:citrulline metabolic process"/>
    <property type="evidence" value="ECO:0007669"/>
    <property type="project" value="TreeGrafter"/>
</dbReference>
<dbReference type="Pfam" id="PF02274">
    <property type="entry name" value="ADI"/>
    <property type="match status" value="1"/>
</dbReference>
<organism evidence="3">
    <name type="scientific">marine metagenome</name>
    <dbReference type="NCBI Taxonomy" id="408172"/>
    <lineage>
        <taxon>unclassified sequences</taxon>
        <taxon>metagenomes</taxon>
        <taxon>ecological metagenomes</taxon>
    </lineage>
</organism>
<dbReference type="EMBL" id="UINC01004837">
    <property type="protein sequence ID" value="SVA17214.1"/>
    <property type="molecule type" value="Genomic_DNA"/>
</dbReference>
<sequence length="264" mass="28500">MLIAVTRGVSLNIGHCELTHLEREPIDVDAARTQHTLYERVLEDLGCRVEHLDEESGFPDSVFVEDIAVVLDEVAIITRPGALSRRGERSSIERALEPHRRLAHIREPGILDGGDVLVAGKSIHVGLSTRSNAEAVDQLRAIVTDHGYRVSEARFRGCLHLKSAATAVSDDTLLINPEWVDAGAFPDLVCIPVDPAEPRAANVVRVGDAVLFAADFPRTGERLSSAGFDVHPVEASELAKAEGALTCCSLLFEVPHEAELTLAG</sequence>
<dbReference type="Gene3D" id="3.75.10.10">
    <property type="entry name" value="L-arginine/glycine Amidinotransferase, Chain A"/>
    <property type="match status" value="1"/>
</dbReference>
<dbReference type="GO" id="GO:0016403">
    <property type="term" value="F:dimethylargininase activity"/>
    <property type="evidence" value="ECO:0007669"/>
    <property type="project" value="TreeGrafter"/>
</dbReference>
<dbReference type="InterPro" id="IPR033199">
    <property type="entry name" value="DDAH-like"/>
</dbReference>
<dbReference type="PANTHER" id="PTHR12737">
    <property type="entry name" value="DIMETHYLARGININE DIMETHYLAMINOHYDROLASE"/>
    <property type="match status" value="1"/>
</dbReference>
<comment type="similarity">
    <text evidence="1">Belongs to the DDAH family.</text>
</comment>
<proteinExistence type="inferred from homology"/>
<dbReference type="SUPFAM" id="SSF55909">
    <property type="entry name" value="Pentein"/>
    <property type="match status" value="1"/>
</dbReference>
<name>A0A381TN51_9ZZZZ</name>
<evidence type="ECO:0000313" key="3">
    <source>
        <dbReference type="EMBL" id="SVA17214.1"/>
    </source>
</evidence>
<dbReference type="GO" id="GO:0016597">
    <property type="term" value="F:amino acid binding"/>
    <property type="evidence" value="ECO:0007669"/>
    <property type="project" value="TreeGrafter"/>
</dbReference>
<dbReference type="PANTHER" id="PTHR12737:SF9">
    <property type="entry name" value="DIMETHYLARGININASE"/>
    <property type="match status" value="1"/>
</dbReference>
<gene>
    <name evidence="3" type="ORF">METZ01_LOCUS70068</name>
</gene>
<dbReference type="GO" id="GO:0045429">
    <property type="term" value="P:positive regulation of nitric oxide biosynthetic process"/>
    <property type="evidence" value="ECO:0007669"/>
    <property type="project" value="TreeGrafter"/>
</dbReference>
<evidence type="ECO:0000256" key="1">
    <source>
        <dbReference type="ARBA" id="ARBA00008532"/>
    </source>
</evidence>
<dbReference type="AlphaFoldDB" id="A0A381TN51"/>
<reference evidence="3" key="1">
    <citation type="submission" date="2018-05" db="EMBL/GenBank/DDBJ databases">
        <authorList>
            <person name="Lanie J.A."/>
            <person name="Ng W.-L."/>
            <person name="Kazmierczak K.M."/>
            <person name="Andrzejewski T.M."/>
            <person name="Davidsen T.M."/>
            <person name="Wayne K.J."/>
            <person name="Tettelin H."/>
            <person name="Glass J.I."/>
            <person name="Rusch D."/>
            <person name="Podicherti R."/>
            <person name="Tsui H.-C.T."/>
            <person name="Winkler M.E."/>
        </authorList>
    </citation>
    <scope>NUCLEOTIDE SEQUENCE</scope>
</reference>
<accession>A0A381TN51</accession>
<protein>
    <recommendedName>
        <fullName evidence="4">Dimethylargininase</fullName>
    </recommendedName>
</protein>
<keyword evidence="2" id="KW-0378">Hydrolase</keyword>
<evidence type="ECO:0008006" key="4">
    <source>
        <dbReference type="Google" id="ProtNLM"/>
    </source>
</evidence>